<organism evidence="3 4">
    <name type="scientific">Piscinibacter sakaiensis</name>
    <name type="common">Ideonella sakaiensis</name>
    <dbReference type="NCBI Taxonomy" id="1547922"/>
    <lineage>
        <taxon>Bacteria</taxon>
        <taxon>Pseudomonadati</taxon>
        <taxon>Pseudomonadota</taxon>
        <taxon>Betaproteobacteria</taxon>
        <taxon>Burkholderiales</taxon>
        <taxon>Sphaerotilaceae</taxon>
        <taxon>Piscinibacter</taxon>
    </lineage>
</organism>
<feature type="compositionally biased region" description="Low complexity" evidence="1">
    <location>
        <begin position="313"/>
        <end position="331"/>
    </location>
</feature>
<evidence type="ECO:0000313" key="3">
    <source>
        <dbReference type="EMBL" id="GAP38648.1"/>
    </source>
</evidence>
<evidence type="ECO:0000256" key="1">
    <source>
        <dbReference type="SAM" id="MobiDB-lite"/>
    </source>
</evidence>
<feature type="compositionally biased region" description="Low complexity" evidence="1">
    <location>
        <begin position="142"/>
        <end position="154"/>
    </location>
</feature>
<dbReference type="SMART" id="SM00530">
    <property type="entry name" value="HTH_XRE"/>
    <property type="match status" value="1"/>
</dbReference>
<dbReference type="GO" id="GO:0003677">
    <property type="term" value="F:DNA binding"/>
    <property type="evidence" value="ECO:0007669"/>
    <property type="project" value="InterPro"/>
</dbReference>
<dbReference type="AlphaFoldDB" id="A0A0K8P7N8"/>
<dbReference type="EMBL" id="BBYR01000083">
    <property type="protein sequence ID" value="GAP38648.1"/>
    <property type="molecule type" value="Genomic_DNA"/>
</dbReference>
<reference evidence="3 4" key="2">
    <citation type="journal article" date="2016" name="Science">
        <title>A bacterium that degrades and assimilates poly(ethylene terephthalate).</title>
        <authorList>
            <person name="Yoshida S."/>
            <person name="Hiraga K."/>
            <person name="Takehana T."/>
            <person name="Taniguchi I."/>
            <person name="Yamaji H."/>
            <person name="Maeda Y."/>
            <person name="Toyohara K."/>
            <person name="Miyamoto K."/>
            <person name="Kimura Y."/>
            <person name="Oda K."/>
        </authorList>
    </citation>
    <scope>NUCLEOTIDE SEQUENCE [LARGE SCALE GENOMIC DNA]</scope>
    <source>
        <strain evidence="4">NBRC 110686 / TISTR 2288 / 201-F6</strain>
    </source>
</reference>
<dbReference type="PROSITE" id="PS50943">
    <property type="entry name" value="HTH_CROC1"/>
    <property type="match status" value="1"/>
</dbReference>
<evidence type="ECO:0000259" key="2">
    <source>
        <dbReference type="PROSITE" id="PS50943"/>
    </source>
</evidence>
<dbReference type="Proteomes" id="UP000037660">
    <property type="component" value="Unassembled WGS sequence"/>
</dbReference>
<dbReference type="InterPro" id="IPR010982">
    <property type="entry name" value="Lambda_DNA-bd_dom_sf"/>
</dbReference>
<proteinExistence type="predicted"/>
<feature type="domain" description="HTH cro/C1-type" evidence="2">
    <location>
        <begin position="40"/>
        <end position="98"/>
    </location>
</feature>
<gene>
    <name evidence="3" type="ORF">ISF6_5201</name>
</gene>
<dbReference type="SUPFAM" id="SSF47413">
    <property type="entry name" value="lambda repressor-like DNA-binding domains"/>
    <property type="match status" value="1"/>
</dbReference>
<feature type="compositionally biased region" description="Basic residues" evidence="1">
    <location>
        <begin position="155"/>
        <end position="166"/>
    </location>
</feature>
<feature type="compositionally biased region" description="Gly residues" evidence="1">
    <location>
        <begin position="299"/>
        <end position="312"/>
    </location>
</feature>
<dbReference type="Pfam" id="PF01381">
    <property type="entry name" value="HTH_3"/>
    <property type="match status" value="1"/>
</dbReference>
<evidence type="ECO:0000313" key="4">
    <source>
        <dbReference type="Proteomes" id="UP000037660"/>
    </source>
</evidence>
<reference evidence="4" key="1">
    <citation type="submission" date="2015-07" db="EMBL/GenBank/DDBJ databases">
        <title>Discovery of a poly(ethylene terephthalate assimilation.</title>
        <authorList>
            <person name="Yoshida S."/>
            <person name="Hiraga K."/>
            <person name="Takehana T."/>
            <person name="Taniguchi I."/>
            <person name="Yamaji H."/>
            <person name="Maeda Y."/>
            <person name="Toyohara K."/>
            <person name="Miyamoto K."/>
            <person name="Kimura Y."/>
            <person name="Oda K."/>
        </authorList>
    </citation>
    <scope>NUCLEOTIDE SEQUENCE [LARGE SCALE GENOMIC DNA]</scope>
    <source>
        <strain evidence="4">NBRC 110686 / TISTR 2288 / 201-F6</strain>
    </source>
</reference>
<feature type="region of interest" description="Disordered" evidence="1">
    <location>
        <begin position="142"/>
        <end position="226"/>
    </location>
</feature>
<dbReference type="Gene3D" id="1.10.260.40">
    <property type="entry name" value="lambda repressor-like DNA-binding domains"/>
    <property type="match status" value="1"/>
</dbReference>
<keyword evidence="4" id="KW-1185">Reference proteome</keyword>
<dbReference type="STRING" id="1547922.ISF6_5201"/>
<feature type="region of interest" description="Disordered" evidence="1">
    <location>
        <begin position="273"/>
        <end position="349"/>
    </location>
</feature>
<sequence>MEAASPATPAAGEPTPSAGPPVADPAAEAPRAPSIFGRRLRQARDLRDLSQEALGALAGIDEFSASARISQYETGKHLPHFDIARRLAEALQVPAAFLYATDDETAELLLDWHAAEPSRRQAARALLKRRAAAVAWAEPCPRRVQNPARRPAPARGRRRRSGRRPRGAGAEGGTHVPSSRLVRHAGPGPAAVVARRRGLVRRARRRRRAHGRGAGRVGPGLPPRPARVVRVGLRAGHAGRAGRRRRPARALAPGLPALPGVAARGAAAVRLRLPRHRPAGPQGRRGDRAVPGLHRRDGGGAARGDTAGGAAGLGALSRPCPSPGPVSGSPRPRCRRRALGGHLDHHAAPDAPLLDVHCAARG</sequence>
<accession>A0A0K8P7N8</accession>
<protein>
    <recommendedName>
        <fullName evidence="2">HTH cro/C1-type domain-containing protein</fullName>
    </recommendedName>
</protein>
<feature type="compositionally biased region" description="Low complexity" evidence="1">
    <location>
        <begin position="184"/>
        <end position="193"/>
    </location>
</feature>
<dbReference type="InterPro" id="IPR001387">
    <property type="entry name" value="Cro/C1-type_HTH"/>
</dbReference>
<feature type="compositionally biased region" description="Basic and acidic residues" evidence="1">
    <location>
        <begin position="284"/>
        <end position="298"/>
    </location>
</feature>
<feature type="compositionally biased region" description="Basic residues" evidence="1">
    <location>
        <begin position="194"/>
        <end position="213"/>
    </location>
</feature>
<comment type="caution">
    <text evidence="3">The sequence shown here is derived from an EMBL/GenBank/DDBJ whole genome shotgun (WGS) entry which is preliminary data.</text>
</comment>
<name>A0A0K8P7N8_PISS1</name>
<feature type="region of interest" description="Disordered" evidence="1">
    <location>
        <begin position="1"/>
        <end position="35"/>
    </location>
</feature>
<dbReference type="CDD" id="cd00093">
    <property type="entry name" value="HTH_XRE"/>
    <property type="match status" value="1"/>
</dbReference>